<dbReference type="EMBL" id="BAABAH010000003">
    <property type="protein sequence ID" value="GAA3812661.1"/>
    <property type="molecule type" value="Genomic_DNA"/>
</dbReference>
<evidence type="ECO:0000313" key="2">
    <source>
        <dbReference type="EMBL" id="GAA3812661.1"/>
    </source>
</evidence>
<dbReference type="InterPro" id="IPR003615">
    <property type="entry name" value="HNH_nuc"/>
</dbReference>
<evidence type="ECO:0000313" key="3">
    <source>
        <dbReference type="Proteomes" id="UP001501821"/>
    </source>
</evidence>
<reference evidence="3" key="1">
    <citation type="journal article" date="2019" name="Int. J. Syst. Evol. Microbiol.">
        <title>The Global Catalogue of Microorganisms (GCM) 10K type strain sequencing project: providing services to taxonomists for standard genome sequencing and annotation.</title>
        <authorList>
            <consortium name="The Broad Institute Genomics Platform"/>
            <consortium name="The Broad Institute Genome Sequencing Center for Infectious Disease"/>
            <person name="Wu L."/>
            <person name="Ma J."/>
        </authorList>
    </citation>
    <scope>NUCLEOTIDE SEQUENCE [LARGE SCALE GENOMIC DNA]</scope>
    <source>
        <strain evidence="3">JCM 16953</strain>
    </source>
</reference>
<feature type="domain" description="HNH nuclease" evidence="1">
    <location>
        <begin position="186"/>
        <end position="239"/>
    </location>
</feature>
<name>A0ABP7I965_9ACTN</name>
<accession>A0ABP7I965</accession>
<keyword evidence="3" id="KW-1185">Reference proteome</keyword>
<dbReference type="Pfam" id="PF02720">
    <property type="entry name" value="DUF222"/>
    <property type="match status" value="1"/>
</dbReference>
<organism evidence="2 3">
    <name type="scientific">Nocardioides panacisoli</name>
    <dbReference type="NCBI Taxonomy" id="627624"/>
    <lineage>
        <taxon>Bacteria</taxon>
        <taxon>Bacillati</taxon>
        <taxon>Actinomycetota</taxon>
        <taxon>Actinomycetes</taxon>
        <taxon>Propionibacteriales</taxon>
        <taxon>Nocardioidaceae</taxon>
        <taxon>Nocardioides</taxon>
    </lineage>
</organism>
<protein>
    <recommendedName>
        <fullName evidence="1">HNH nuclease domain-containing protein</fullName>
    </recommendedName>
</protein>
<gene>
    <name evidence="2" type="ORF">GCM10022242_13950</name>
</gene>
<comment type="caution">
    <text evidence="2">The sequence shown here is derived from an EMBL/GenBank/DDBJ whole genome shotgun (WGS) entry which is preliminary data.</text>
</comment>
<proteinExistence type="predicted"/>
<sequence length="261" mass="28982">MLGRRILAYLDPEAGAETDAKRLEQEEQTARDKMRLTFKPQGDGTTRITGLLPDASATRLRTYLEAYTSPRNPANTPAGAGDADRIPYPRKLAQALCSLLEHLDPRKLPEHGGDATTLIVTMTLDQLRGGLATASILDGTDPALGPNLSATEARRLACTAQVIPAVLGNQGEILDLGRADRLFRPPQRRALRLRDRRCRAKGCNHPAIWCEAHHLTRWVDGGNTNIDDGVLLCPWHHHRVHDSRYEYELLGDGDLVIRRKR</sequence>
<dbReference type="Proteomes" id="UP001501821">
    <property type="component" value="Unassembled WGS sequence"/>
</dbReference>
<dbReference type="InterPro" id="IPR003870">
    <property type="entry name" value="DUF222"/>
</dbReference>
<dbReference type="CDD" id="cd00085">
    <property type="entry name" value="HNHc"/>
    <property type="match status" value="1"/>
</dbReference>
<dbReference type="SMART" id="SM00507">
    <property type="entry name" value="HNHc"/>
    <property type="match status" value="1"/>
</dbReference>
<evidence type="ECO:0000259" key="1">
    <source>
        <dbReference type="SMART" id="SM00507"/>
    </source>
</evidence>